<reference evidence="7 8" key="1">
    <citation type="journal article" date="2016" name="Nat. Commun.">
        <title>Thousands of microbial genomes shed light on interconnected biogeochemical processes in an aquifer system.</title>
        <authorList>
            <person name="Anantharaman K."/>
            <person name="Brown C.T."/>
            <person name="Hug L.A."/>
            <person name="Sharon I."/>
            <person name="Castelle C.J."/>
            <person name="Probst A.J."/>
            <person name="Thomas B.C."/>
            <person name="Singh A."/>
            <person name="Wilkins M.J."/>
            <person name="Karaoz U."/>
            <person name="Brodie E.L."/>
            <person name="Williams K.H."/>
            <person name="Hubbard S.S."/>
            <person name="Banfield J.F."/>
        </authorList>
    </citation>
    <scope>NUCLEOTIDE SEQUENCE [LARGE SCALE GENOMIC DNA]</scope>
</reference>
<evidence type="ECO:0000256" key="2">
    <source>
        <dbReference type="ARBA" id="ARBA00022448"/>
    </source>
</evidence>
<accession>A0A1G2DWU7</accession>
<evidence type="ECO:0000256" key="4">
    <source>
        <dbReference type="ARBA" id="ARBA00023065"/>
    </source>
</evidence>
<comment type="caution">
    <text evidence="7">The sequence shown here is derived from an EMBL/GenBank/DDBJ whole genome shotgun (WGS) entry which is preliminary data.</text>
</comment>
<dbReference type="GO" id="GO:0016020">
    <property type="term" value="C:membrane"/>
    <property type="evidence" value="ECO:0007669"/>
    <property type="project" value="UniProtKB-SubCell"/>
</dbReference>
<sequence length="134" mass="15316">MRASWYSQALYEALESHKGDDAKLLEQFKETVVRNGHAHMFPKILRSYERLLARKQKQATIEVTSATPISEKDVAELLKKAPFKNVLLPGHRTVVRKVDETITGGVVVRTSMMRVDASYKRMLLELYQKITGNL</sequence>
<protein>
    <submittedName>
        <fullName evidence="7">Uncharacterized protein</fullName>
    </submittedName>
</protein>
<evidence type="ECO:0000256" key="3">
    <source>
        <dbReference type="ARBA" id="ARBA00022781"/>
    </source>
</evidence>
<dbReference type="EMBL" id="MHLU01000112">
    <property type="protein sequence ID" value="OGZ18074.1"/>
    <property type="molecule type" value="Genomic_DNA"/>
</dbReference>
<organism evidence="7 8">
    <name type="scientific">Candidatus Lloydbacteria bacterium RIFOXYC12_FULL_46_25</name>
    <dbReference type="NCBI Taxonomy" id="1798670"/>
    <lineage>
        <taxon>Bacteria</taxon>
        <taxon>Candidatus Lloydiibacteriota</taxon>
    </lineage>
</organism>
<dbReference type="AlphaFoldDB" id="A0A1G2DWU7"/>
<keyword evidence="3" id="KW-0375">Hydrogen ion transport</keyword>
<dbReference type="Proteomes" id="UP000178106">
    <property type="component" value="Unassembled WGS sequence"/>
</dbReference>
<gene>
    <name evidence="7" type="ORF">A2494_03320</name>
</gene>
<keyword evidence="4" id="KW-0406">Ion transport</keyword>
<dbReference type="InterPro" id="IPR000711">
    <property type="entry name" value="ATPase_OSCP/dsu"/>
</dbReference>
<keyword evidence="5" id="KW-0472">Membrane</keyword>
<dbReference type="Pfam" id="PF00213">
    <property type="entry name" value="OSCP"/>
    <property type="match status" value="1"/>
</dbReference>
<keyword evidence="6" id="KW-0066">ATP synthesis</keyword>
<name>A0A1G2DWU7_9BACT</name>
<dbReference type="GO" id="GO:0046933">
    <property type="term" value="F:proton-transporting ATP synthase activity, rotational mechanism"/>
    <property type="evidence" value="ECO:0007669"/>
    <property type="project" value="InterPro"/>
</dbReference>
<evidence type="ECO:0000256" key="1">
    <source>
        <dbReference type="ARBA" id="ARBA00004370"/>
    </source>
</evidence>
<evidence type="ECO:0000313" key="7">
    <source>
        <dbReference type="EMBL" id="OGZ18074.1"/>
    </source>
</evidence>
<evidence type="ECO:0000256" key="6">
    <source>
        <dbReference type="ARBA" id="ARBA00023310"/>
    </source>
</evidence>
<proteinExistence type="predicted"/>
<evidence type="ECO:0000256" key="5">
    <source>
        <dbReference type="ARBA" id="ARBA00023136"/>
    </source>
</evidence>
<keyword evidence="2" id="KW-0813">Transport</keyword>
<comment type="subcellular location">
    <subcellularLocation>
        <location evidence="1">Membrane</location>
    </subcellularLocation>
</comment>
<evidence type="ECO:0000313" key="8">
    <source>
        <dbReference type="Proteomes" id="UP000178106"/>
    </source>
</evidence>